<dbReference type="Proteomes" id="UP001499990">
    <property type="component" value="Unassembled WGS sequence"/>
</dbReference>
<evidence type="ECO:0000313" key="3">
    <source>
        <dbReference type="EMBL" id="GAA3375615.1"/>
    </source>
</evidence>
<gene>
    <name evidence="3" type="ORF">GCM10020367_44090</name>
</gene>
<sequence>MADKRAERIAKFIKPLRVKPGSRVDLAKDFDPRHKGGLTKKQGVELLKSGVALLAEYQARLAAENTYGVLFCLQALDAGGKDGTIRHVMSGVNPQGVHVSSFKVPSAEELDHDYLWRYDHKLPARGEIAIFNRSHYEEVLVVRVHPELLDRQKLPGRVRGADLWDRRYRDINNWERYLTDNGFKVVKIFLNLSKEEQRTRFMKRIDLPEKNWKFSAADVRERRRWDDYQKAFSEMLSATSTEWAPWYVVPADRKWFARICSAAVLAHTLMEIDPQYPSVSEQDRTDLLVARRELEEEAPKGAPADPYAAEHPDVEKAGGKKADGAGRAGRSAKRKRKLAAARRAKKKHT</sequence>
<dbReference type="PANTHER" id="PTHR34383:SF3">
    <property type="entry name" value="POLYPHOSPHATE:AMP PHOSPHOTRANSFERASE"/>
    <property type="match status" value="1"/>
</dbReference>
<feature type="domain" description="Polyphosphate kinase-2-related" evidence="2">
    <location>
        <begin position="46"/>
        <end position="270"/>
    </location>
</feature>
<name>A0ABP6SFZ9_9ACTN</name>
<accession>A0ABP6SFZ9</accession>
<keyword evidence="3" id="KW-0418">Kinase</keyword>
<feature type="compositionally biased region" description="Basic residues" evidence="1">
    <location>
        <begin position="330"/>
        <end position="349"/>
    </location>
</feature>
<feature type="compositionally biased region" description="Basic and acidic residues" evidence="1">
    <location>
        <begin position="308"/>
        <end position="324"/>
    </location>
</feature>
<dbReference type="SUPFAM" id="SSF52540">
    <property type="entry name" value="P-loop containing nucleoside triphosphate hydrolases"/>
    <property type="match status" value="1"/>
</dbReference>
<keyword evidence="4" id="KW-1185">Reference proteome</keyword>
<dbReference type="NCBIfam" id="TIGR03709">
    <property type="entry name" value="PPK2_rel_1"/>
    <property type="match status" value="1"/>
</dbReference>
<reference evidence="4" key="1">
    <citation type="journal article" date="2019" name="Int. J. Syst. Evol. Microbiol.">
        <title>The Global Catalogue of Microorganisms (GCM) 10K type strain sequencing project: providing services to taxonomists for standard genome sequencing and annotation.</title>
        <authorList>
            <consortium name="The Broad Institute Genomics Platform"/>
            <consortium name="The Broad Institute Genome Sequencing Center for Infectious Disease"/>
            <person name="Wu L."/>
            <person name="Ma J."/>
        </authorList>
    </citation>
    <scope>NUCLEOTIDE SEQUENCE [LARGE SCALE GENOMIC DNA]</scope>
    <source>
        <strain evidence="4">JCM 9651</strain>
    </source>
</reference>
<dbReference type="InterPro" id="IPR022488">
    <property type="entry name" value="PPK2-related"/>
</dbReference>
<dbReference type="EMBL" id="BAAAYL010000001">
    <property type="protein sequence ID" value="GAA3375615.1"/>
    <property type="molecule type" value="Genomic_DNA"/>
</dbReference>
<keyword evidence="3" id="KW-0808">Transferase</keyword>
<dbReference type="Gene3D" id="3.40.50.300">
    <property type="entry name" value="P-loop containing nucleotide triphosphate hydrolases"/>
    <property type="match status" value="1"/>
</dbReference>
<dbReference type="GO" id="GO:0016301">
    <property type="term" value="F:kinase activity"/>
    <property type="evidence" value="ECO:0007669"/>
    <property type="project" value="UniProtKB-KW"/>
</dbReference>
<dbReference type="InterPro" id="IPR027417">
    <property type="entry name" value="P-loop_NTPase"/>
</dbReference>
<feature type="region of interest" description="Disordered" evidence="1">
    <location>
        <begin position="294"/>
        <end position="349"/>
    </location>
</feature>
<evidence type="ECO:0000313" key="4">
    <source>
        <dbReference type="Proteomes" id="UP001499990"/>
    </source>
</evidence>
<dbReference type="PANTHER" id="PTHR34383">
    <property type="entry name" value="POLYPHOSPHATE:AMP PHOSPHOTRANSFERASE-RELATED"/>
    <property type="match status" value="1"/>
</dbReference>
<dbReference type="Pfam" id="PF03976">
    <property type="entry name" value="PPK2"/>
    <property type="match status" value="1"/>
</dbReference>
<evidence type="ECO:0000259" key="2">
    <source>
        <dbReference type="Pfam" id="PF03976"/>
    </source>
</evidence>
<dbReference type="RefSeq" id="WP_345040326.1">
    <property type="nucleotide sequence ID" value="NZ_BAAAYL010000001.1"/>
</dbReference>
<proteinExistence type="predicted"/>
<comment type="caution">
    <text evidence="3">The sequence shown here is derived from an EMBL/GenBank/DDBJ whole genome shotgun (WGS) entry which is preliminary data.</text>
</comment>
<dbReference type="InterPro" id="IPR022300">
    <property type="entry name" value="PPK2-rel_1"/>
</dbReference>
<evidence type="ECO:0000256" key="1">
    <source>
        <dbReference type="SAM" id="MobiDB-lite"/>
    </source>
</evidence>
<protein>
    <submittedName>
        <fullName evidence="3">Polyphosphate kinase 2 family protein</fullName>
    </submittedName>
</protein>
<organism evidence="3 4">
    <name type="scientific">Streptomyces sannanensis</name>
    <dbReference type="NCBI Taxonomy" id="285536"/>
    <lineage>
        <taxon>Bacteria</taxon>
        <taxon>Bacillati</taxon>
        <taxon>Actinomycetota</taxon>
        <taxon>Actinomycetes</taxon>
        <taxon>Kitasatosporales</taxon>
        <taxon>Streptomycetaceae</taxon>
        <taxon>Streptomyces</taxon>
    </lineage>
</organism>